<sequence length="45" mass="5586">TTRFFVPYYPYLINEAKNPINYDLSDEIIFRDFESKRLMMMKEFV</sequence>
<reference evidence="1" key="1">
    <citation type="submission" date="2021-06" db="EMBL/GenBank/DDBJ databases">
        <authorList>
            <person name="Kallberg Y."/>
            <person name="Tangrot J."/>
            <person name="Rosling A."/>
        </authorList>
    </citation>
    <scope>NUCLEOTIDE SEQUENCE</scope>
    <source>
        <strain evidence="1">MA453B</strain>
    </source>
</reference>
<keyword evidence="2" id="KW-1185">Reference proteome</keyword>
<name>A0A9N9E4X9_9GLOM</name>
<evidence type="ECO:0000313" key="2">
    <source>
        <dbReference type="Proteomes" id="UP000789405"/>
    </source>
</evidence>
<evidence type="ECO:0000313" key="1">
    <source>
        <dbReference type="EMBL" id="CAG8660922.1"/>
    </source>
</evidence>
<comment type="caution">
    <text evidence="1">The sequence shown here is derived from an EMBL/GenBank/DDBJ whole genome shotgun (WGS) entry which is preliminary data.</text>
</comment>
<dbReference type="EMBL" id="CAJVPY010006344">
    <property type="protein sequence ID" value="CAG8660922.1"/>
    <property type="molecule type" value="Genomic_DNA"/>
</dbReference>
<organism evidence="1 2">
    <name type="scientific">Dentiscutata erythropus</name>
    <dbReference type="NCBI Taxonomy" id="1348616"/>
    <lineage>
        <taxon>Eukaryota</taxon>
        <taxon>Fungi</taxon>
        <taxon>Fungi incertae sedis</taxon>
        <taxon>Mucoromycota</taxon>
        <taxon>Glomeromycotina</taxon>
        <taxon>Glomeromycetes</taxon>
        <taxon>Diversisporales</taxon>
        <taxon>Gigasporaceae</taxon>
        <taxon>Dentiscutata</taxon>
    </lineage>
</organism>
<dbReference type="Proteomes" id="UP000789405">
    <property type="component" value="Unassembled WGS sequence"/>
</dbReference>
<proteinExistence type="predicted"/>
<dbReference type="AlphaFoldDB" id="A0A9N9E4X9"/>
<gene>
    <name evidence="1" type="ORF">DERYTH_LOCUS10707</name>
</gene>
<feature type="non-terminal residue" evidence="1">
    <location>
        <position position="1"/>
    </location>
</feature>
<protein>
    <submittedName>
        <fullName evidence="1">10949_t:CDS:1</fullName>
    </submittedName>
</protein>
<accession>A0A9N9E4X9</accession>